<evidence type="ECO:0000313" key="3">
    <source>
        <dbReference type="Proteomes" id="UP001283361"/>
    </source>
</evidence>
<name>A0AAE0YAE9_9GAST</name>
<dbReference type="EMBL" id="JAWDGP010006611">
    <property type="protein sequence ID" value="KAK3737937.1"/>
    <property type="molecule type" value="Genomic_DNA"/>
</dbReference>
<evidence type="ECO:0000313" key="2">
    <source>
        <dbReference type="EMBL" id="KAK3737937.1"/>
    </source>
</evidence>
<comment type="caution">
    <text evidence="2">The sequence shown here is derived from an EMBL/GenBank/DDBJ whole genome shotgun (WGS) entry which is preliminary data.</text>
</comment>
<organism evidence="2 3">
    <name type="scientific">Elysia crispata</name>
    <name type="common">lettuce slug</name>
    <dbReference type="NCBI Taxonomy" id="231223"/>
    <lineage>
        <taxon>Eukaryota</taxon>
        <taxon>Metazoa</taxon>
        <taxon>Spiralia</taxon>
        <taxon>Lophotrochozoa</taxon>
        <taxon>Mollusca</taxon>
        <taxon>Gastropoda</taxon>
        <taxon>Heterobranchia</taxon>
        <taxon>Euthyneura</taxon>
        <taxon>Panpulmonata</taxon>
        <taxon>Sacoglossa</taxon>
        <taxon>Placobranchoidea</taxon>
        <taxon>Plakobranchidae</taxon>
        <taxon>Elysia</taxon>
    </lineage>
</organism>
<feature type="region of interest" description="Disordered" evidence="1">
    <location>
        <begin position="215"/>
        <end position="235"/>
    </location>
</feature>
<gene>
    <name evidence="2" type="ORF">RRG08_028561</name>
</gene>
<protein>
    <submittedName>
        <fullName evidence="2">Uncharacterized protein</fullName>
    </submittedName>
</protein>
<evidence type="ECO:0000256" key="1">
    <source>
        <dbReference type="SAM" id="MobiDB-lite"/>
    </source>
</evidence>
<sequence length="359" mass="39654">MRLSLVMETQTSSLRRARDQAVLSPYRQTDLKKACVRPGSVSSHMEENATLSGDYSAIITATQPVPKSNVSLSTHISFLSPGGLTPISTVFCPADKHLVIPSTPRPASNFKYPTDSLVIAHAPPHSNPHSSIFNPSDCHRYTQGIPARTWAAPFLTEKHLGTLTYPGSTSAVSCPRDSCMRTATYCTPNSWGSHPIDINAFAAPERRTIGNIQSRSDVSHRPHKNTQAGRGHIVTSTTPKSCRSDFYTLDNYNLTPPTPEPRFDFHPMSRHMPGVPYADEKKSYGVAFPHPCSDVLCPAHRHSYTSDIQNLSSDLYYLGDRKRFTVERPGPYPHSSSRRLFDTDEAVCLRSCLAASQKN</sequence>
<dbReference type="AlphaFoldDB" id="A0AAE0YAE9"/>
<reference evidence="2" key="1">
    <citation type="journal article" date="2023" name="G3 (Bethesda)">
        <title>A reference genome for the long-term kleptoplast-retaining sea slug Elysia crispata morphotype clarki.</title>
        <authorList>
            <person name="Eastman K.E."/>
            <person name="Pendleton A.L."/>
            <person name="Shaikh M.A."/>
            <person name="Suttiyut T."/>
            <person name="Ogas R."/>
            <person name="Tomko P."/>
            <person name="Gavelis G."/>
            <person name="Widhalm J.R."/>
            <person name="Wisecaver J.H."/>
        </authorList>
    </citation>
    <scope>NUCLEOTIDE SEQUENCE</scope>
    <source>
        <strain evidence="2">ECLA1</strain>
    </source>
</reference>
<keyword evidence="3" id="KW-1185">Reference proteome</keyword>
<dbReference type="Proteomes" id="UP001283361">
    <property type="component" value="Unassembled WGS sequence"/>
</dbReference>
<proteinExistence type="predicted"/>
<accession>A0AAE0YAE9</accession>